<gene>
    <name evidence="2" type="ORF">SHALO_1625</name>
</gene>
<accession>A0A1D7TK74</accession>
<keyword evidence="1" id="KW-0732">Signal</keyword>
<protein>
    <recommendedName>
        <fullName evidence="4">Entericidin EcnAB</fullName>
    </recommendedName>
</protein>
<dbReference type="Proteomes" id="UP000094609">
    <property type="component" value="Chromosome"/>
</dbReference>
<dbReference type="RefSeq" id="WP_168156749.1">
    <property type="nucleotide sequence ID" value="NZ_CP017111.1"/>
</dbReference>
<dbReference type="PROSITE" id="PS51257">
    <property type="entry name" value="PROKAR_LIPOPROTEIN"/>
    <property type="match status" value="1"/>
</dbReference>
<sequence length="53" mass="6046">MKKSLIFLMLLFVAFMATGCETWRGVKQDTSDGAQWSKEKVNDGAKYIEKKTD</sequence>
<evidence type="ECO:0000313" key="2">
    <source>
        <dbReference type="EMBL" id="AOO65397.1"/>
    </source>
</evidence>
<feature type="signal peptide" evidence="1">
    <location>
        <begin position="1"/>
        <end position="19"/>
    </location>
</feature>
<evidence type="ECO:0008006" key="4">
    <source>
        <dbReference type="Google" id="ProtNLM"/>
    </source>
</evidence>
<organism evidence="2 3">
    <name type="scientific">Sulfurospirillum halorespirans DSM 13726</name>
    <dbReference type="NCBI Taxonomy" id="1193502"/>
    <lineage>
        <taxon>Bacteria</taxon>
        <taxon>Pseudomonadati</taxon>
        <taxon>Campylobacterota</taxon>
        <taxon>Epsilonproteobacteria</taxon>
        <taxon>Campylobacterales</taxon>
        <taxon>Sulfurospirillaceae</taxon>
        <taxon>Sulfurospirillum</taxon>
    </lineage>
</organism>
<name>A0A1D7TK74_9BACT</name>
<reference evidence="3" key="1">
    <citation type="submission" date="2016-08" db="EMBL/GenBank/DDBJ databases">
        <title>Complete genome sequence of the organohalide-respiring Epsilonproteobacterium Sulfurospirillum halorespirans.</title>
        <authorList>
            <person name="Goris T."/>
            <person name="Zimmermann J."/>
            <person name="Schenz B."/>
            <person name="Lemos M."/>
            <person name="Hackermueller J."/>
            <person name="Diekert G."/>
        </authorList>
    </citation>
    <scope>NUCLEOTIDE SEQUENCE [LARGE SCALE GENOMIC DNA]</scope>
    <source>
        <strain>DSM 13726</strain>
        <strain evidence="3">PCE-M2</strain>
    </source>
</reference>
<dbReference type="EMBL" id="CP017111">
    <property type="protein sequence ID" value="AOO65397.1"/>
    <property type="molecule type" value="Genomic_DNA"/>
</dbReference>
<dbReference type="AlphaFoldDB" id="A0A1D7TK74"/>
<keyword evidence="3" id="KW-1185">Reference proteome</keyword>
<proteinExistence type="predicted"/>
<evidence type="ECO:0000313" key="3">
    <source>
        <dbReference type="Proteomes" id="UP000094609"/>
    </source>
</evidence>
<evidence type="ECO:0000256" key="1">
    <source>
        <dbReference type="SAM" id="SignalP"/>
    </source>
</evidence>
<dbReference type="KEGG" id="shal:SHALO_1625"/>
<feature type="chain" id="PRO_5009099450" description="Entericidin EcnAB" evidence="1">
    <location>
        <begin position="20"/>
        <end position="53"/>
    </location>
</feature>